<dbReference type="InterPro" id="IPR007404">
    <property type="entry name" value="YdjM-like"/>
</dbReference>
<keyword evidence="1" id="KW-1133">Transmembrane helix</keyword>
<keyword evidence="2" id="KW-0378">Hydrolase</keyword>
<name>A0A839IY41_9GAMM</name>
<keyword evidence="1" id="KW-0472">Membrane</keyword>
<keyword evidence="3" id="KW-1185">Reference proteome</keyword>
<dbReference type="EMBL" id="JACJFM010000062">
    <property type="protein sequence ID" value="MBB1489600.1"/>
    <property type="molecule type" value="Genomic_DNA"/>
</dbReference>
<comment type="caution">
    <text evidence="2">The sequence shown here is derived from an EMBL/GenBank/DDBJ whole genome shotgun (WGS) entry which is preliminary data.</text>
</comment>
<sequence>MKWFNHMAIAGATCAVVNPALVPVAVLGATAPDWLEWIGKALGRRVKHRTVTHYFVVWLVACLGAWPLDPTGIVTAFCYGGLTHVMTDAMTVTGVPFGPHSDRRFHLFGGRFRTGEPAEYGIAFGVVAVCAVLVMLLSASGWYPFFYDWAGLYNSGVIDGAEWRANRFRFF</sequence>
<dbReference type="RefSeq" id="WP_182812155.1">
    <property type="nucleotide sequence ID" value="NZ_JACJFM010000062.1"/>
</dbReference>
<dbReference type="Pfam" id="PF04307">
    <property type="entry name" value="YdjM"/>
    <property type="match status" value="1"/>
</dbReference>
<protein>
    <submittedName>
        <fullName evidence="2">Metal-dependent hydrolase</fullName>
    </submittedName>
</protein>
<reference evidence="2 3" key="1">
    <citation type="submission" date="2020-08" db="EMBL/GenBank/DDBJ databases">
        <title>Oceanospirillum sp. nov. isolated from marine sediment.</title>
        <authorList>
            <person name="Ji X."/>
        </authorList>
    </citation>
    <scope>NUCLEOTIDE SEQUENCE [LARGE SCALE GENOMIC DNA]</scope>
    <source>
        <strain evidence="2 3">D5</strain>
    </source>
</reference>
<gene>
    <name evidence="2" type="ORF">H4O21_23600</name>
</gene>
<dbReference type="GO" id="GO:0016787">
    <property type="term" value="F:hydrolase activity"/>
    <property type="evidence" value="ECO:0007669"/>
    <property type="project" value="UniProtKB-KW"/>
</dbReference>
<dbReference type="Proteomes" id="UP000565262">
    <property type="component" value="Unassembled WGS sequence"/>
</dbReference>
<proteinExistence type="predicted"/>
<dbReference type="AlphaFoldDB" id="A0A839IY41"/>
<feature type="transmembrane region" description="Helical" evidence="1">
    <location>
        <begin position="120"/>
        <end position="143"/>
    </location>
</feature>
<keyword evidence="1" id="KW-0812">Transmembrane</keyword>
<evidence type="ECO:0000313" key="2">
    <source>
        <dbReference type="EMBL" id="MBB1489600.1"/>
    </source>
</evidence>
<accession>A0A839IY41</accession>
<evidence type="ECO:0000256" key="1">
    <source>
        <dbReference type="SAM" id="Phobius"/>
    </source>
</evidence>
<organism evidence="2 3">
    <name type="scientific">Oceanospirillum sediminis</name>
    <dbReference type="NCBI Taxonomy" id="2760088"/>
    <lineage>
        <taxon>Bacteria</taxon>
        <taxon>Pseudomonadati</taxon>
        <taxon>Pseudomonadota</taxon>
        <taxon>Gammaproteobacteria</taxon>
        <taxon>Oceanospirillales</taxon>
        <taxon>Oceanospirillaceae</taxon>
        <taxon>Oceanospirillum</taxon>
    </lineage>
</organism>
<evidence type="ECO:0000313" key="3">
    <source>
        <dbReference type="Proteomes" id="UP000565262"/>
    </source>
</evidence>
<feature type="transmembrane region" description="Helical" evidence="1">
    <location>
        <begin position="51"/>
        <end position="68"/>
    </location>
</feature>
<feature type="transmembrane region" description="Helical" evidence="1">
    <location>
        <begin position="6"/>
        <end position="30"/>
    </location>
</feature>